<reference evidence="2 3" key="1">
    <citation type="submission" date="2019-09" db="EMBL/GenBank/DDBJ databases">
        <title>YIM 132180 draft genome.</title>
        <authorList>
            <person name="Zhang K."/>
        </authorList>
    </citation>
    <scope>NUCLEOTIDE SEQUENCE [LARGE SCALE GENOMIC DNA]</scope>
    <source>
        <strain evidence="2 3">YIM 132180</strain>
    </source>
</reference>
<feature type="transmembrane region" description="Helical" evidence="1">
    <location>
        <begin position="12"/>
        <end position="31"/>
    </location>
</feature>
<feature type="transmembrane region" description="Helical" evidence="1">
    <location>
        <begin position="38"/>
        <end position="58"/>
    </location>
</feature>
<comment type="caution">
    <text evidence="2">The sequence shown here is derived from an EMBL/GenBank/DDBJ whole genome shotgun (WGS) entry which is preliminary data.</text>
</comment>
<keyword evidence="1" id="KW-0812">Transmembrane</keyword>
<dbReference type="InterPro" id="IPR029062">
    <property type="entry name" value="Class_I_gatase-like"/>
</dbReference>
<name>A0A7V7PPD3_9HYPH</name>
<protein>
    <recommendedName>
        <fullName evidence="4">Glutamine amidotransferase domain-containing protein</fullName>
    </recommendedName>
</protein>
<dbReference type="PANTHER" id="PTHR37947:SF1">
    <property type="entry name" value="BLL2462 PROTEIN"/>
    <property type="match status" value="1"/>
</dbReference>
<evidence type="ECO:0008006" key="4">
    <source>
        <dbReference type="Google" id="ProtNLM"/>
    </source>
</evidence>
<dbReference type="SUPFAM" id="SSF52317">
    <property type="entry name" value="Class I glutamine amidotransferase-like"/>
    <property type="match status" value="1"/>
</dbReference>
<feature type="transmembrane region" description="Helical" evidence="1">
    <location>
        <begin position="669"/>
        <end position="688"/>
    </location>
</feature>
<keyword evidence="1" id="KW-0472">Membrane</keyword>
<dbReference type="AlphaFoldDB" id="A0A7V7PPD3"/>
<keyword evidence="1" id="KW-1133">Transmembrane helix</keyword>
<dbReference type="PANTHER" id="PTHR37947">
    <property type="entry name" value="BLL2462 PROTEIN"/>
    <property type="match status" value="1"/>
</dbReference>
<keyword evidence="3" id="KW-1185">Reference proteome</keyword>
<sequence length="692" mass="75078">MNWSIDFAPFFSWTVIAIIAVLAALLALSLVAARLRGALVRVLAVAALLLALLNPVLLREQRDPLKSVVALVVDDSQSQSIGNRRAETAATVEALKSSLARFPEFEVRTVEARSGGSADDGATTALFGALNGALRDVPPSRVGGAIMVTDGQVHDIPANSGALGFDAPVHALVTGRADEFDRRIEVLTSPRFGLVNEEQRLTYRVLEDGPRASRNPVEVRVFLNGDLVSREQAVPGETATWAFHLPRAGKNIIELSAAQDGQEITPVNNRAIAVVDGIRENLRVLLVSGEPHAGERTWRNLLKSDAAVDLVHFTILRPPEKQDGTPIDELSLIAFPTRELFVEKIDDFDLIIFDRYQRRGVLPALYFDYIAQYVEKGGALLIASGPEYAGNDSVAQTSLSSILPALPTGTIDAEAFRPALSDLGKKHPVTRDLPGSQANPPDWSEWFRSIDVENPRGETVMTGPNNKPLLVLDRAGQGRIALLLSDHGWLWSRGFESGGPHVALFRRLAHWLMKEPELEEEALDAEARGSDLAITRQTIGGDPGPSTVVTPSGKAVQVPMREIGAGRWEGTLKAEELGLYQAANGELRALANVGPVNPREFQEAVSTTAKLEPVLDQTRGGVRRIAENGTVDVPRVVPVRGRGEAEGRDWIGLRTTDETVLRGVERTPLFAGFLGLALLLLALSTTWYREGR</sequence>
<gene>
    <name evidence="2" type="ORF">F6X38_11430</name>
</gene>
<organism evidence="2 3">
    <name type="scientific">Plantimonas leprariae</name>
    <dbReference type="NCBI Taxonomy" id="2615207"/>
    <lineage>
        <taxon>Bacteria</taxon>
        <taxon>Pseudomonadati</taxon>
        <taxon>Pseudomonadota</taxon>
        <taxon>Alphaproteobacteria</taxon>
        <taxon>Hyphomicrobiales</taxon>
        <taxon>Aurantimonadaceae</taxon>
        <taxon>Plantimonas</taxon>
    </lineage>
</organism>
<evidence type="ECO:0000313" key="3">
    <source>
        <dbReference type="Proteomes" id="UP000432089"/>
    </source>
</evidence>
<dbReference type="EMBL" id="VZDO01000008">
    <property type="protein sequence ID" value="KAB0679831.1"/>
    <property type="molecule type" value="Genomic_DNA"/>
</dbReference>
<dbReference type="RefSeq" id="WP_150969952.1">
    <property type="nucleotide sequence ID" value="NZ_VZDO01000008.1"/>
</dbReference>
<evidence type="ECO:0000313" key="2">
    <source>
        <dbReference type="EMBL" id="KAB0679831.1"/>
    </source>
</evidence>
<dbReference type="Gene3D" id="3.40.50.880">
    <property type="match status" value="1"/>
</dbReference>
<dbReference type="Proteomes" id="UP000432089">
    <property type="component" value="Unassembled WGS sequence"/>
</dbReference>
<accession>A0A7V7PPD3</accession>
<proteinExistence type="predicted"/>
<evidence type="ECO:0000256" key="1">
    <source>
        <dbReference type="SAM" id="Phobius"/>
    </source>
</evidence>